<gene>
    <name evidence="1" type="ORF">GCM10011339_03050</name>
</gene>
<reference evidence="2" key="1">
    <citation type="journal article" date="2019" name="Int. J. Syst. Evol. Microbiol.">
        <title>The Global Catalogue of Microorganisms (GCM) 10K type strain sequencing project: providing services to taxonomists for standard genome sequencing and annotation.</title>
        <authorList>
            <consortium name="The Broad Institute Genomics Platform"/>
            <consortium name="The Broad Institute Genome Sequencing Center for Infectious Disease"/>
            <person name="Wu L."/>
            <person name="Ma J."/>
        </authorList>
    </citation>
    <scope>NUCLEOTIDE SEQUENCE [LARGE SCALE GENOMIC DNA]</scope>
    <source>
        <strain evidence="2">CGMCC 1.15407</strain>
    </source>
</reference>
<proteinExistence type="predicted"/>
<organism evidence="1 2">
    <name type="scientific">Echinicola rosea</name>
    <dbReference type="NCBI Taxonomy" id="1807691"/>
    <lineage>
        <taxon>Bacteria</taxon>
        <taxon>Pseudomonadati</taxon>
        <taxon>Bacteroidota</taxon>
        <taxon>Cytophagia</taxon>
        <taxon>Cytophagales</taxon>
        <taxon>Cyclobacteriaceae</taxon>
        <taxon>Echinicola</taxon>
    </lineage>
</organism>
<accession>A0ABQ1UGJ0</accession>
<sequence>MKWSGSVFVPIIFKLLVIFVGLIWCVPALGQSSLCKWLETAPLADSVHVKLDSLTVEERSISISGEQDYPWSYHSDSGFLTIYRGEEPFPDSLKVCYRRFPYALNKTFSHRTLEANYDSMAYFKKVKDVEAEVYDFREEIFPSGKLNKSGSLTRGISFGNTQNVFVNSALNLQMDGQLTDDLFIRASITDQNVPFQPQGNTQQVQDFDNVLIELYNDNFSLQAGDVVFRQRQSTFLRYYKNVQGLQLTTDYSVNEKWKASTQVGASIAKGKFNSVQLDIQEGVLGPYRIPGPENERFIIVMANSERVFLDGKPLKRGFNHDYIIDYNQGQITFTTNVLITQYSRVRIDYEYSERNFSRSILTANHVQESEKATFYVNYYKEQDNRNRPLFEEYTEEDKLLLAAVGDDTNAAAVPRVDSVAFDPQRILYRKVTAGNGTGASNHYYEYSTDPAEANFDVIFSEVGAGRGNYRRQRQLANGFVYEYVPPVNGQMQGDYTLYSILPAPNKKQMMTAGGEVKVGAYEKIYGEGALSNHDVNLFSDLGNQDDKGYGLKGGVVSEGRPLGWLKGYQLEAATELEYNSVNFQFIDRQRYIEFDRDWGISQENLAVNTSEKLIMAKAGIRKDAANELAYQLNYRKRGAQLEGTQQRAKYYQQIDEKWFARQDLFLLQSEMPTMTSDWVRYDAEVFYRSKILVPGYQFNVDRNRNLDSEQDSVISSAMNFLSHKFYVRSNDTLPYSFFADVSWREDRFPVEGSMVPDTKAFTTNYGLQKRFGAHDVKGTLTYRRLYQLRGSESRESTVMGRLDYVSALLDNNLRNELSYAIGNGRELRREFVYLPVPTGEGTHTWRDDNEDGVQQLSEFYLAINPEEKNYIRMFTPTDDYIQAYTTLFNYRLNAQFPDQWRKEEGVKRVLSKFSNTTSWNVEKKITAGDFWMRISPLASAVVPEDLASLREVFRSTLFFNRTSSSYGADLGVFKSSNKQLLTGGFEDIKQEDWRMNFRMNFNRLVNLRIKANLGQNVALSDYLENRNYHVDQMSTGPELSWQPSPIFRTSFQYNFTHKENAENMEFEEMASLHEVAAEIRYAKAIKTTVNALVKYTQIDYNGQPNSPVGYEMLEALTVGSNVSWSINWIQKIGEGLQMNLTYEGRDSEGLDRLVHTGRMQVSALF</sequence>
<dbReference type="Proteomes" id="UP000647339">
    <property type="component" value="Unassembled WGS sequence"/>
</dbReference>
<keyword evidence="2" id="KW-1185">Reference proteome</keyword>
<protein>
    <recommendedName>
        <fullName evidence="3">Cell surface protein SprA</fullName>
    </recommendedName>
</protein>
<dbReference type="RefSeq" id="WP_137402461.1">
    <property type="nucleotide sequence ID" value="NZ_BMIU01000001.1"/>
</dbReference>
<evidence type="ECO:0000313" key="1">
    <source>
        <dbReference type="EMBL" id="GGF18513.1"/>
    </source>
</evidence>
<dbReference type="EMBL" id="BMIU01000001">
    <property type="protein sequence ID" value="GGF18513.1"/>
    <property type="molecule type" value="Genomic_DNA"/>
</dbReference>
<evidence type="ECO:0000313" key="2">
    <source>
        <dbReference type="Proteomes" id="UP000647339"/>
    </source>
</evidence>
<name>A0ABQ1UGJ0_9BACT</name>
<comment type="caution">
    <text evidence="1">The sequence shown here is derived from an EMBL/GenBank/DDBJ whole genome shotgun (WGS) entry which is preliminary data.</text>
</comment>
<evidence type="ECO:0008006" key="3">
    <source>
        <dbReference type="Google" id="ProtNLM"/>
    </source>
</evidence>